<evidence type="ECO:0000256" key="1">
    <source>
        <dbReference type="ARBA" id="ARBA00022692"/>
    </source>
</evidence>
<proteinExistence type="predicted"/>
<dbReference type="Pfam" id="PF07155">
    <property type="entry name" value="ECF-ribofla_trS"/>
    <property type="match status" value="1"/>
</dbReference>
<dbReference type="PANTHER" id="PTHR37815">
    <property type="entry name" value="UPF0397 PROTEIN BC_2624-RELATED"/>
    <property type="match status" value="1"/>
</dbReference>
<name>A0ABV9MUL0_9ENTE</name>
<dbReference type="RefSeq" id="WP_204653287.1">
    <property type="nucleotide sequence ID" value="NZ_JAFBFD010000008.1"/>
</dbReference>
<keyword evidence="2 3" id="KW-1133">Transmembrane helix</keyword>
<dbReference type="Proteomes" id="UP001595969">
    <property type="component" value="Unassembled WGS sequence"/>
</dbReference>
<keyword evidence="3" id="KW-0472">Membrane</keyword>
<sequence>MEKNNTIHQITYIAVFAALTVIGTMIKIPMPTGAFAHLGNSVLLLAVLLLGYTRGALAGGLGFAIFDLLNGYAAEAPYFLFESFIVGAFAYGAFLLFRKDPTKIWQIVCIGMVTGVGKIMMTQLKNTVKLFYLGSDWTTAFIAASAKLPATFINVFTTIIIVAFLYFPLKKIFQRYL</sequence>
<feature type="transmembrane region" description="Helical" evidence="3">
    <location>
        <begin position="141"/>
        <end position="167"/>
    </location>
</feature>
<dbReference type="Gene3D" id="1.10.1760.20">
    <property type="match status" value="1"/>
</dbReference>
<evidence type="ECO:0000313" key="5">
    <source>
        <dbReference type="Proteomes" id="UP001595969"/>
    </source>
</evidence>
<dbReference type="EMBL" id="JBHSGS010000031">
    <property type="protein sequence ID" value="MFC4719230.1"/>
    <property type="molecule type" value="Genomic_DNA"/>
</dbReference>
<accession>A0ABV9MUL0</accession>
<gene>
    <name evidence="4" type="ORF">ACFO5I_05755</name>
</gene>
<evidence type="ECO:0000256" key="3">
    <source>
        <dbReference type="SAM" id="Phobius"/>
    </source>
</evidence>
<evidence type="ECO:0000256" key="2">
    <source>
        <dbReference type="ARBA" id="ARBA00022989"/>
    </source>
</evidence>
<dbReference type="InterPro" id="IPR009825">
    <property type="entry name" value="ECF_substrate-spec-like"/>
</dbReference>
<feature type="transmembrane region" description="Helical" evidence="3">
    <location>
        <begin position="42"/>
        <end position="66"/>
    </location>
</feature>
<comment type="caution">
    <text evidence="4">The sequence shown here is derived from an EMBL/GenBank/DDBJ whole genome shotgun (WGS) entry which is preliminary data.</text>
</comment>
<keyword evidence="5" id="KW-1185">Reference proteome</keyword>
<organism evidence="4 5">
    <name type="scientific">Enterococcus lemanii</name>
    <dbReference type="NCBI Taxonomy" id="1159752"/>
    <lineage>
        <taxon>Bacteria</taxon>
        <taxon>Bacillati</taxon>
        <taxon>Bacillota</taxon>
        <taxon>Bacilli</taxon>
        <taxon>Lactobacillales</taxon>
        <taxon>Enterococcaceae</taxon>
        <taxon>Enterococcus</taxon>
    </lineage>
</organism>
<feature type="transmembrane region" description="Helical" evidence="3">
    <location>
        <begin position="12"/>
        <end position="30"/>
    </location>
</feature>
<feature type="transmembrane region" description="Helical" evidence="3">
    <location>
        <begin position="104"/>
        <end position="121"/>
    </location>
</feature>
<feature type="transmembrane region" description="Helical" evidence="3">
    <location>
        <begin position="78"/>
        <end position="97"/>
    </location>
</feature>
<reference evidence="5" key="1">
    <citation type="journal article" date="2019" name="Int. J. Syst. Evol. Microbiol.">
        <title>The Global Catalogue of Microorganisms (GCM) 10K type strain sequencing project: providing services to taxonomists for standard genome sequencing and annotation.</title>
        <authorList>
            <consortium name="The Broad Institute Genomics Platform"/>
            <consortium name="The Broad Institute Genome Sequencing Center for Infectious Disease"/>
            <person name="Wu L."/>
            <person name="Ma J."/>
        </authorList>
    </citation>
    <scope>NUCLEOTIDE SEQUENCE [LARGE SCALE GENOMIC DNA]</scope>
    <source>
        <strain evidence="5">CGMCC 1.19032</strain>
    </source>
</reference>
<evidence type="ECO:0000313" key="4">
    <source>
        <dbReference type="EMBL" id="MFC4719230.1"/>
    </source>
</evidence>
<protein>
    <submittedName>
        <fullName evidence="4">ECF transporter S component</fullName>
    </submittedName>
</protein>
<keyword evidence="1 3" id="KW-0812">Transmembrane</keyword>
<dbReference type="PANTHER" id="PTHR37815:SF3">
    <property type="entry name" value="UPF0397 PROTEIN SPR0429"/>
    <property type="match status" value="1"/>
</dbReference>